<feature type="compositionally biased region" description="Low complexity" evidence="2">
    <location>
        <begin position="373"/>
        <end position="385"/>
    </location>
</feature>
<sequence length="470" mass="52882">NYQFNVTSQRMQGMLLLVFAKYFHLPFLRGIQTQTTRTGLGGIWGNKGGVSARMNVFGHSICFLNCHLPAHMENSDQRMEDFESILQQQQFEGQAASGVLDHDVVFWFGDLNFRIEDLDMQVVKSAIDNNKLSTLWEKDQLNMAKGSETVLEGFHEGPLKFSPTYKFDVGTDMYDTSGKKRKPAWTDRILWRLRPMAQVSNSMSKRSSLSGLTSGTRVSQHFYRSHMEYTISDHKPVSSVFTLQFPYRVDMPLVTLFVEDEWTEISDGVVKFKVVPNFARSSWDWIGLYKVGFKHHKDYVSYVWAKQEESDFLRQEHQVIFTEEELPKDSGDFILGYYSNNMSSIVGVTEPFQFFLNVSCLLISPKIQLPASAAAGLSPSDSSDFTSDDEVKKSDSCDSSPETEEKQSSSWSSRRAEGKTANPNEPHSKDTSAHSSSSRPTGGTAGSFGDPVATDDRSNSGKNATKPEEP</sequence>
<dbReference type="SUPFAM" id="SSF56219">
    <property type="entry name" value="DNase I-like"/>
    <property type="match status" value="1"/>
</dbReference>
<feature type="compositionally biased region" description="Basic and acidic residues" evidence="2">
    <location>
        <begin position="454"/>
        <end position="470"/>
    </location>
</feature>
<dbReference type="Pfam" id="PF22669">
    <property type="entry name" value="Exo_endo_phos2"/>
    <property type="match status" value="1"/>
</dbReference>
<dbReference type="InterPro" id="IPR046985">
    <property type="entry name" value="IP5"/>
</dbReference>
<proteinExistence type="inferred from homology"/>
<evidence type="ECO:0000256" key="2">
    <source>
        <dbReference type="SAM" id="MobiDB-lite"/>
    </source>
</evidence>
<dbReference type="GO" id="GO:0005886">
    <property type="term" value="C:plasma membrane"/>
    <property type="evidence" value="ECO:0007669"/>
    <property type="project" value="TreeGrafter"/>
</dbReference>
<dbReference type="GO" id="GO:0001726">
    <property type="term" value="C:ruffle"/>
    <property type="evidence" value="ECO:0007669"/>
    <property type="project" value="TreeGrafter"/>
</dbReference>
<feature type="region of interest" description="Disordered" evidence="2">
    <location>
        <begin position="373"/>
        <end position="470"/>
    </location>
</feature>
<dbReference type="Gene3D" id="3.60.10.10">
    <property type="entry name" value="Endonuclease/exonuclease/phosphatase"/>
    <property type="match status" value="1"/>
</dbReference>
<dbReference type="AlphaFoldDB" id="A0A8C2HY92"/>
<dbReference type="GO" id="GO:0005737">
    <property type="term" value="C:cytoplasm"/>
    <property type="evidence" value="ECO:0007669"/>
    <property type="project" value="TreeGrafter"/>
</dbReference>
<dbReference type="FunFam" id="2.60.40.2840:FF:000003">
    <property type="entry name" value="Phosphatidylinositol 4,5-bisphosphate 5-phosphatase A"/>
    <property type="match status" value="1"/>
</dbReference>
<dbReference type="PANTHER" id="PTHR11200">
    <property type="entry name" value="INOSITOL 5-PHOSPHATASE"/>
    <property type="match status" value="1"/>
</dbReference>
<evidence type="ECO:0000259" key="3">
    <source>
        <dbReference type="SMART" id="SM00128"/>
    </source>
</evidence>
<reference evidence="4" key="1">
    <citation type="submission" date="2025-08" db="UniProtKB">
        <authorList>
            <consortium name="Ensembl"/>
        </authorList>
    </citation>
    <scope>IDENTIFICATION</scope>
</reference>
<name>A0A8C2HY92_CYPCA</name>
<protein>
    <submittedName>
        <fullName evidence="4">Inositol polyphosphate-5-phosphatase Jb</fullName>
    </submittedName>
</protein>
<comment type="similarity">
    <text evidence="1">Belongs to the inositol 1,4,5-trisphosphate 5-phosphatase type II family.</text>
</comment>
<dbReference type="Gene3D" id="2.60.40.2840">
    <property type="match status" value="1"/>
</dbReference>
<organism evidence="4 5">
    <name type="scientific">Cyprinus carpio</name>
    <name type="common">Common carp</name>
    <dbReference type="NCBI Taxonomy" id="7962"/>
    <lineage>
        <taxon>Eukaryota</taxon>
        <taxon>Metazoa</taxon>
        <taxon>Chordata</taxon>
        <taxon>Craniata</taxon>
        <taxon>Vertebrata</taxon>
        <taxon>Euteleostomi</taxon>
        <taxon>Actinopterygii</taxon>
        <taxon>Neopterygii</taxon>
        <taxon>Teleostei</taxon>
        <taxon>Ostariophysi</taxon>
        <taxon>Cypriniformes</taxon>
        <taxon>Cyprinidae</taxon>
        <taxon>Cyprininae</taxon>
        <taxon>Cyprinus</taxon>
    </lineage>
</organism>
<dbReference type="InterPro" id="IPR036691">
    <property type="entry name" value="Endo/exonu/phosph_ase_sf"/>
</dbReference>
<accession>A0A8C2HY92</accession>
<dbReference type="GO" id="GO:0004439">
    <property type="term" value="F:phosphatidylinositol-4,5-bisphosphate 5-phosphatase activity"/>
    <property type="evidence" value="ECO:0007669"/>
    <property type="project" value="TreeGrafter"/>
</dbReference>
<dbReference type="InterPro" id="IPR000300">
    <property type="entry name" value="IPPc"/>
</dbReference>
<evidence type="ECO:0000313" key="4">
    <source>
        <dbReference type="Ensembl" id="ENSCCRP00020071688.1"/>
    </source>
</evidence>
<dbReference type="Ensembl" id="ENSCCRT00020078736.1">
    <property type="protein sequence ID" value="ENSCCRP00020071688.1"/>
    <property type="gene ID" value="ENSCCRG00020033416.1"/>
</dbReference>
<feature type="domain" description="Inositol polyphosphate-related phosphatase" evidence="3">
    <location>
        <begin position="1"/>
        <end position="250"/>
    </location>
</feature>
<dbReference type="GO" id="GO:0034485">
    <property type="term" value="F:phosphatidylinositol-3,4,5-trisphosphate 5-phosphatase activity"/>
    <property type="evidence" value="ECO:0007669"/>
    <property type="project" value="TreeGrafter"/>
</dbReference>
<dbReference type="Pfam" id="PF17751">
    <property type="entry name" value="SKICH"/>
    <property type="match status" value="1"/>
</dbReference>
<evidence type="ECO:0000256" key="1">
    <source>
        <dbReference type="ARBA" id="ARBA00005910"/>
    </source>
</evidence>
<dbReference type="InterPro" id="IPR041611">
    <property type="entry name" value="SKICH"/>
</dbReference>
<dbReference type="PANTHER" id="PTHR11200:SF127">
    <property type="entry name" value="PHOSPHATIDYLINOSITOL 4,5-BISPHOSPHATE 5-PHOSPHATASE A"/>
    <property type="match status" value="1"/>
</dbReference>
<dbReference type="SMART" id="SM00128">
    <property type="entry name" value="IPPc"/>
    <property type="match status" value="1"/>
</dbReference>
<dbReference type="Proteomes" id="UP000694701">
    <property type="component" value="Unplaced"/>
</dbReference>
<dbReference type="GO" id="GO:0046856">
    <property type="term" value="P:phosphatidylinositol dephosphorylation"/>
    <property type="evidence" value="ECO:0007669"/>
    <property type="project" value="InterPro"/>
</dbReference>
<evidence type="ECO:0000313" key="5">
    <source>
        <dbReference type="Proteomes" id="UP000694701"/>
    </source>
</evidence>